<dbReference type="InterPro" id="IPR027417">
    <property type="entry name" value="P-loop_NTPase"/>
</dbReference>
<dbReference type="SMART" id="SM00862">
    <property type="entry name" value="Trans_reg_C"/>
    <property type="match status" value="1"/>
</dbReference>
<gene>
    <name evidence="7" type="ORF">P8A19_19685</name>
</gene>
<dbReference type="InterPro" id="IPR058852">
    <property type="entry name" value="HTH_77"/>
</dbReference>
<proteinExistence type="inferred from homology"/>
<dbReference type="Gene3D" id="1.25.40.10">
    <property type="entry name" value="Tetratricopeptide repeat domain"/>
    <property type="match status" value="2"/>
</dbReference>
<evidence type="ECO:0000256" key="3">
    <source>
        <dbReference type="ARBA" id="ARBA00023125"/>
    </source>
</evidence>
<dbReference type="InterPro" id="IPR001867">
    <property type="entry name" value="OmpR/PhoB-type_DNA-bd"/>
</dbReference>
<dbReference type="Proteomes" id="UP001235744">
    <property type="component" value="Chromosome"/>
</dbReference>
<keyword evidence="3 4" id="KW-0238">DNA-binding</keyword>
<dbReference type="InterPro" id="IPR041664">
    <property type="entry name" value="AAA_16"/>
</dbReference>
<dbReference type="Gene3D" id="3.40.50.300">
    <property type="entry name" value="P-loop containing nucleotide triphosphate hydrolases"/>
    <property type="match status" value="1"/>
</dbReference>
<dbReference type="InterPro" id="IPR005158">
    <property type="entry name" value="BTAD"/>
</dbReference>
<accession>A0ABY9IQI7</accession>
<dbReference type="PRINTS" id="PR00364">
    <property type="entry name" value="DISEASERSIST"/>
</dbReference>
<evidence type="ECO:0000256" key="1">
    <source>
        <dbReference type="ARBA" id="ARBA00005820"/>
    </source>
</evidence>
<feature type="DNA-binding region" description="OmpR/PhoB-type" evidence="4">
    <location>
        <begin position="1"/>
        <end position="90"/>
    </location>
</feature>
<comment type="similarity">
    <text evidence="1">Belongs to the AfsR/DnrI/RedD regulatory family.</text>
</comment>
<dbReference type="InterPro" id="IPR016032">
    <property type="entry name" value="Sig_transdc_resp-reg_C-effctor"/>
</dbReference>
<dbReference type="PANTHER" id="PTHR47691">
    <property type="entry name" value="REGULATOR-RELATED"/>
    <property type="match status" value="1"/>
</dbReference>
<feature type="domain" description="OmpR/PhoB-type" evidence="6">
    <location>
        <begin position="1"/>
        <end position="90"/>
    </location>
</feature>
<dbReference type="PROSITE" id="PS51755">
    <property type="entry name" value="OMPR_PHOB"/>
    <property type="match status" value="1"/>
</dbReference>
<dbReference type="Pfam" id="PF25872">
    <property type="entry name" value="HTH_77"/>
    <property type="match status" value="1"/>
</dbReference>
<evidence type="ECO:0000256" key="5">
    <source>
        <dbReference type="SAM" id="MobiDB-lite"/>
    </source>
</evidence>
<dbReference type="EMBL" id="CP120988">
    <property type="protein sequence ID" value="WLQ57531.1"/>
    <property type="molecule type" value="Genomic_DNA"/>
</dbReference>
<dbReference type="CDD" id="cd15831">
    <property type="entry name" value="BTAD"/>
    <property type="match status" value="1"/>
</dbReference>
<dbReference type="Pfam" id="PF00486">
    <property type="entry name" value="Trans_reg_C"/>
    <property type="match status" value="1"/>
</dbReference>
<dbReference type="InterPro" id="IPR011990">
    <property type="entry name" value="TPR-like_helical_dom_sf"/>
</dbReference>
<evidence type="ECO:0000256" key="2">
    <source>
        <dbReference type="ARBA" id="ARBA00023012"/>
    </source>
</evidence>
<keyword evidence="2" id="KW-0902">Two-component regulatory system</keyword>
<dbReference type="Pfam" id="PF13191">
    <property type="entry name" value="AAA_16"/>
    <property type="match status" value="1"/>
</dbReference>
<dbReference type="InterPro" id="IPR036388">
    <property type="entry name" value="WH-like_DNA-bd_sf"/>
</dbReference>
<feature type="compositionally biased region" description="Basic and acidic residues" evidence="5">
    <location>
        <begin position="324"/>
        <end position="333"/>
    </location>
</feature>
<reference evidence="7 8" key="1">
    <citation type="submission" date="2023-03" db="EMBL/GenBank/DDBJ databases">
        <title>Isolation and description of six Streptomyces strains from soil environments, able to metabolize different microbial glucans.</title>
        <authorList>
            <person name="Widen T."/>
            <person name="Larsbrink J."/>
        </authorList>
    </citation>
    <scope>NUCLEOTIDE SEQUENCE [LARGE SCALE GENOMIC DNA]</scope>
    <source>
        <strain evidence="7 8">Alt2</strain>
    </source>
</reference>
<dbReference type="Gene3D" id="1.10.10.10">
    <property type="entry name" value="Winged helix-like DNA-binding domain superfamily/Winged helix DNA-binding domain"/>
    <property type="match status" value="1"/>
</dbReference>
<dbReference type="SUPFAM" id="SSF48452">
    <property type="entry name" value="TPR-like"/>
    <property type="match status" value="2"/>
</dbReference>
<dbReference type="RefSeq" id="WP_306070961.1">
    <property type="nucleotide sequence ID" value="NZ_CP120988.1"/>
</dbReference>
<protein>
    <submittedName>
        <fullName evidence="7">BTAD domain-containing putative transcriptional regulator</fullName>
    </submittedName>
</protein>
<evidence type="ECO:0000313" key="8">
    <source>
        <dbReference type="Proteomes" id="UP001235744"/>
    </source>
</evidence>
<dbReference type="SUPFAM" id="SSF52540">
    <property type="entry name" value="P-loop containing nucleoside triphosphate hydrolases"/>
    <property type="match status" value="1"/>
</dbReference>
<evidence type="ECO:0000259" key="6">
    <source>
        <dbReference type="PROSITE" id="PS51755"/>
    </source>
</evidence>
<dbReference type="PANTHER" id="PTHR47691:SF3">
    <property type="entry name" value="HTH-TYPE TRANSCRIPTIONAL REGULATOR RV0890C-RELATED"/>
    <property type="match status" value="1"/>
</dbReference>
<keyword evidence="8" id="KW-1185">Reference proteome</keyword>
<evidence type="ECO:0000256" key="4">
    <source>
        <dbReference type="PROSITE-ProRule" id="PRU01091"/>
    </source>
</evidence>
<dbReference type="SMART" id="SM01043">
    <property type="entry name" value="BTAD"/>
    <property type="match status" value="1"/>
</dbReference>
<sequence>MRYLILGVTEARDERGAALPLGGMRLRALLAALALRPGRAVPVTELVADVWADEPPADATAALQALVGRLRRVLGKDALTSGPGGYRLVARPEDVDLYVFERLARQGGAELEADAPADAARTLRNALALWRGPALADLPDGDHGHALRPEAHRLAALERRIEADLRWAASGVPAVPEAAAASETSDAAPAPAPDPAALVAELTELTAAHPYDERFRSQLIRALRADGRQADALAAYEDARRTLADGLGTDPGPELTALHGELLAPVSVNTAATGTFHVKPARGNLRPRLTSFVGREPELRAIRDDLARSRLVTLTGPGGSGKTRLAEESAAREDRAAAEPRDVWLAELAPVEDADAVPGAVLSALGLRETALLRDGAHDAPFPRTDPVDLLVDRLGSRARPVLLILDNCEHVIGAAATLAETLLTRCPQLRVLATSREPLGVPGESVRPVDPLPAAPAHRLFTERARAVRPGFDPEREPAHDSDAVDEICRRLDGLPLAIELAAARLRLLGPRQIADRLDDRFRLLTGGSRTVLPRQQTLRAVVDWSWDLLDEDERTALRQVSVFTGGWDLTAAEAVIRTPSGAGPHARANTADLIGALVDKSLVVAAPAADGTMRYRLLETIHEYAVERCAETSEIRTAAGRAHTAYFTALVEEAEPRLRSGDQLPWIQRLETDLDNIRAALHRTTAAAAPCEQDATRLVLGMGWFWWLRNYRPEGLSWTERVLALGPDPAEDTDPRYWDRMNLHILWFFYAAERGETGMDQNDTQLHAFVERVAGAFAASGTRGARFPGLLWPMTSFLTGTSDDVRRKIDAAVDNARIHGGAWEYGVTLMFRTHMIVDMPGGMPGIDDDLAELRALSRRIGDRWMRAQVASAAAEAGMMRGRYDEARTAYEEALLLAREVGAHAEAPFLLARLAELSYRTGDLEAAAQGLDHSEAEAESHQVHDAAAYIHYIRAIMAFHCGDAAKARRLLDAAQGEAGRAGPPSHFTVALEGLSARISVCEPEPAGGPVAGLRGLLAALVAAREARCPEIVTGYLADGVATVLPHVGHHAAAARVLAAADSWRMSGPRAAAEQTDVDAAERLARMELGEPRYEKERVAGLGLTLDDVIDLLESIAADLP</sequence>
<dbReference type="Pfam" id="PF03704">
    <property type="entry name" value="BTAD"/>
    <property type="match status" value="2"/>
</dbReference>
<dbReference type="SUPFAM" id="SSF46894">
    <property type="entry name" value="C-terminal effector domain of the bipartite response regulators"/>
    <property type="match status" value="1"/>
</dbReference>
<feature type="region of interest" description="Disordered" evidence="5">
    <location>
        <begin position="314"/>
        <end position="333"/>
    </location>
</feature>
<evidence type="ECO:0000313" key="7">
    <source>
        <dbReference type="EMBL" id="WLQ57531.1"/>
    </source>
</evidence>
<organism evidence="7 8">
    <name type="scientific">Streptomyces poriferorum</name>
    <dbReference type="NCBI Taxonomy" id="2798799"/>
    <lineage>
        <taxon>Bacteria</taxon>
        <taxon>Bacillati</taxon>
        <taxon>Actinomycetota</taxon>
        <taxon>Actinomycetes</taxon>
        <taxon>Kitasatosporales</taxon>
        <taxon>Streptomycetaceae</taxon>
        <taxon>Streptomyces</taxon>
    </lineage>
</organism>
<name>A0ABY9IQI7_9ACTN</name>